<dbReference type="Proteomes" id="UP000268350">
    <property type="component" value="Unassembled WGS sequence"/>
</dbReference>
<dbReference type="EMBL" id="OUUW01000001">
    <property type="protein sequence ID" value="SPP73646.1"/>
    <property type="molecule type" value="Genomic_DNA"/>
</dbReference>
<feature type="non-terminal residue" evidence="2">
    <location>
        <position position="1"/>
    </location>
</feature>
<evidence type="ECO:0000313" key="2">
    <source>
        <dbReference type="EMBL" id="SPP73646.1"/>
    </source>
</evidence>
<proteinExistence type="predicted"/>
<feature type="chain" id="PRO_5017177367" evidence="1">
    <location>
        <begin position="25"/>
        <end position="185"/>
    </location>
</feature>
<gene>
    <name evidence="2" type="ORF">DGUA_6G001151</name>
</gene>
<name>A0A3B0JK68_DROGU</name>
<evidence type="ECO:0000256" key="1">
    <source>
        <dbReference type="SAM" id="SignalP"/>
    </source>
</evidence>
<sequence>LRFIFISLLAFLLAVLLVPSPTQVINFVEGSPDIYVSRTHKTLEEKFMPLGEKQFHPQNKGHMHRGAVNPFNTICANIHTISRMWNHSNPNPFSGLLLKFPHTKKNQRGQALGAVKREIYFGQGVVLGLLRVVRGCSLGDCNKYTQFIYGTGRAPTYICIWQNGQRGGAKKGHRIGWDLKAWDCG</sequence>
<feature type="non-terminal residue" evidence="2">
    <location>
        <position position="185"/>
    </location>
</feature>
<protein>
    <submittedName>
        <fullName evidence="2">Uncharacterized protein</fullName>
    </submittedName>
</protein>
<reference evidence="3" key="1">
    <citation type="submission" date="2018-01" db="EMBL/GenBank/DDBJ databases">
        <authorList>
            <person name="Alioto T."/>
            <person name="Alioto T."/>
        </authorList>
    </citation>
    <scope>NUCLEOTIDE SEQUENCE [LARGE SCALE GENOMIC DNA]</scope>
</reference>
<feature type="signal peptide" evidence="1">
    <location>
        <begin position="1"/>
        <end position="24"/>
    </location>
</feature>
<keyword evidence="3" id="KW-1185">Reference proteome</keyword>
<keyword evidence="1" id="KW-0732">Signal</keyword>
<evidence type="ECO:0000313" key="3">
    <source>
        <dbReference type="Proteomes" id="UP000268350"/>
    </source>
</evidence>
<organism evidence="2 3">
    <name type="scientific">Drosophila guanche</name>
    <name type="common">Fruit fly</name>
    <dbReference type="NCBI Taxonomy" id="7266"/>
    <lineage>
        <taxon>Eukaryota</taxon>
        <taxon>Metazoa</taxon>
        <taxon>Ecdysozoa</taxon>
        <taxon>Arthropoda</taxon>
        <taxon>Hexapoda</taxon>
        <taxon>Insecta</taxon>
        <taxon>Pterygota</taxon>
        <taxon>Neoptera</taxon>
        <taxon>Endopterygota</taxon>
        <taxon>Diptera</taxon>
        <taxon>Brachycera</taxon>
        <taxon>Muscomorpha</taxon>
        <taxon>Ephydroidea</taxon>
        <taxon>Drosophilidae</taxon>
        <taxon>Drosophila</taxon>
        <taxon>Sophophora</taxon>
    </lineage>
</organism>
<dbReference type="AlphaFoldDB" id="A0A3B0JK68"/>
<accession>A0A3B0JK68</accession>